<protein>
    <submittedName>
        <fullName evidence="1">Uncharacterized protein</fullName>
    </submittedName>
</protein>
<comment type="caution">
    <text evidence="1">The sequence shown here is derived from an EMBL/GenBank/DDBJ whole genome shotgun (WGS) entry which is preliminary data.</text>
</comment>
<evidence type="ECO:0000313" key="1">
    <source>
        <dbReference type="EMBL" id="KKM02604.1"/>
    </source>
</evidence>
<organism evidence="1">
    <name type="scientific">marine sediment metagenome</name>
    <dbReference type="NCBI Taxonomy" id="412755"/>
    <lineage>
        <taxon>unclassified sequences</taxon>
        <taxon>metagenomes</taxon>
        <taxon>ecological metagenomes</taxon>
    </lineage>
</organism>
<dbReference type="AlphaFoldDB" id="A0A0F9GV07"/>
<name>A0A0F9GV07_9ZZZZ</name>
<gene>
    <name evidence="1" type="ORF">LCGC14_1782750</name>
</gene>
<dbReference type="EMBL" id="LAZR01016887">
    <property type="protein sequence ID" value="KKM02604.1"/>
    <property type="molecule type" value="Genomic_DNA"/>
</dbReference>
<proteinExistence type="predicted"/>
<reference evidence="1" key="1">
    <citation type="journal article" date="2015" name="Nature">
        <title>Complex archaea that bridge the gap between prokaryotes and eukaryotes.</title>
        <authorList>
            <person name="Spang A."/>
            <person name="Saw J.H."/>
            <person name="Jorgensen S.L."/>
            <person name="Zaremba-Niedzwiedzka K."/>
            <person name="Martijn J."/>
            <person name="Lind A.E."/>
            <person name="van Eijk R."/>
            <person name="Schleper C."/>
            <person name="Guy L."/>
            <person name="Ettema T.J."/>
        </authorList>
    </citation>
    <scope>NUCLEOTIDE SEQUENCE</scope>
</reference>
<accession>A0A0F9GV07</accession>
<sequence length="71" mass="7620">MTLSRMRTVSGFHHFLTLPAGLAVKRMTAAGGFLYAYCDDAAGGEATVKISACEDGKGHIEKMLRIEAHHA</sequence>